<dbReference type="AlphaFoldDB" id="A0AAN7TKS6"/>
<feature type="compositionally biased region" description="Polar residues" evidence="2">
    <location>
        <begin position="60"/>
        <end position="70"/>
    </location>
</feature>
<name>A0AAN7TKS6_9PEZI</name>
<dbReference type="Proteomes" id="UP001310890">
    <property type="component" value="Unassembled WGS sequence"/>
</dbReference>
<feature type="compositionally biased region" description="Basic and acidic residues" evidence="2">
    <location>
        <begin position="283"/>
        <end position="298"/>
    </location>
</feature>
<protein>
    <recommendedName>
        <fullName evidence="3">RING-type domain-containing protein</fullName>
    </recommendedName>
</protein>
<comment type="caution">
    <text evidence="4">The sequence shown here is derived from an EMBL/GenBank/DDBJ whole genome shotgun (WGS) entry which is preliminary data.</text>
</comment>
<evidence type="ECO:0000256" key="1">
    <source>
        <dbReference type="PROSITE-ProRule" id="PRU00175"/>
    </source>
</evidence>
<feature type="compositionally biased region" description="Polar residues" evidence="2">
    <location>
        <begin position="336"/>
        <end position="347"/>
    </location>
</feature>
<evidence type="ECO:0000313" key="4">
    <source>
        <dbReference type="EMBL" id="KAK5114324.1"/>
    </source>
</evidence>
<dbReference type="InterPro" id="IPR001841">
    <property type="entry name" value="Znf_RING"/>
</dbReference>
<organism evidence="4 5">
    <name type="scientific">Meristemomyces frigidus</name>
    <dbReference type="NCBI Taxonomy" id="1508187"/>
    <lineage>
        <taxon>Eukaryota</taxon>
        <taxon>Fungi</taxon>
        <taxon>Dikarya</taxon>
        <taxon>Ascomycota</taxon>
        <taxon>Pezizomycotina</taxon>
        <taxon>Dothideomycetes</taxon>
        <taxon>Dothideomycetidae</taxon>
        <taxon>Mycosphaerellales</taxon>
        <taxon>Teratosphaeriaceae</taxon>
        <taxon>Meristemomyces</taxon>
    </lineage>
</organism>
<keyword evidence="1" id="KW-0479">Metal-binding</keyword>
<keyword evidence="1" id="KW-0862">Zinc</keyword>
<feature type="domain" description="RING-type" evidence="3">
    <location>
        <begin position="447"/>
        <end position="493"/>
    </location>
</feature>
<accession>A0AAN7TKS6</accession>
<dbReference type="Pfam" id="PF25080">
    <property type="entry name" value="zf_RING-like"/>
    <property type="match status" value="1"/>
</dbReference>
<feature type="region of interest" description="Disordered" evidence="2">
    <location>
        <begin position="39"/>
        <end position="70"/>
    </location>
</feature>
<keyword evidence="1" id="KW-0863">Zinc-finger</keyword>
<proteinExistence type="predicted"/>
<dbReference type="GO" id="GO:0008270">
    <property type="term" value="F:zinc ion binding"/>
    <property type="evidence" value="ECO:0007669"/>
    <property type="project" value="UniProtKB-KW"/>
</dbReference>
<feature type="region of interest" description="Disordered" evidence="2">
    <location>
        <begin position="318"/>
        <end position="350"/>
    </location>
</feature>
<evidence type="ECO:0000256" key="2">
    <source>
        <dbReference type="SAM" id="MobiDB-lite"/>
    </source>
</evidence>
<reference evidence="4" key="1">
    <citation type="submission" date="2023-08" db="EMBL/GenBank/DDBJ databases">
        <title>Black Yeasts Isolated from many extreme environments.</title>
        <authorList>
            <person name="Coleine C."/>
            <person name="Stajich J.E."/>
            <person name="Selbmann L."/>
        </authorList>
    </citation>
    <scope>NUCLEOTIDE SEQUENCE</scope>
    <source>
        <strain evidence="4">CCFEE 5401</strain>
    </source>
</reference>
<evidence type="ECO:0000313" key="5">
    <source>
        <dbReference type="Proteomes" id="UP001310890"/>
    </source>
</evidence>
<dbReference type="InterPro" id="IPR056929">
    <property type="entry name" value="Znf_RING-like"/>
</dbReference>
<sequence>MDPADKRYRSMQEHIRRAHPEYYLPKLPATKESFELMINTPPHERPPQDTHGNPVELVPSLTQQSSDPPGLSPTFNLDQGVGLNFFEGYPGLGTHDGGYYTADDADATAIYNNMQMQQRSSDEYRRGSLIPAASAAAALAQLHYHRPHSSGWGGADDQIDQVITFPLADSPTVTEADFFQTFYAEQQNHDMKNHFHVDPALEDPTFPMLNTDPSHGMSLSSVTSYPTSAADHSGLLSSLAHSPPDRPNMLPSLQRSMSRNHGRPRKSSLLGQQARLGKHERRRSKDMAKRSSGDRKAFSETPAALYGKRWEDLIDAATSATEEEGSRDLTPIPASPYQSPQVASRTSLPPFAMGSQFQSFQASPLNRALTPPAPDSALAELQHYTSVDSSLSSVSQQHHHHQHNSSADSTGSQFHIMNPNSIDSNNTSPMFTGSGAAGTQGIVQIYCALCKRLSVLKDSYACTNCICGLCQVCVEAIINGQSRGRMSVCPNCRGMDSSFKPFQLDLR</sequence>
<gene>
    <name evidence="4" type="ORF">LTR62_002575</name>
</gene>
<feature type="compositionally biased region" description="Polar residues" evidence="2">
    <location>
        <begin position="410"/>
        <end position="429"/>
    </location>
</feature>
<dbReference type="PROSITE" id="PS50089">
    <property type="entry name" value="ZF_RING_2"/>
    <property type="match status" value="1"/>
</dbReference>
<evidence type="ECO:0000259" key="3">
    <source>
        <dbReference type="PROSITE" id="PS50089"/>
    </source>
</evidence>
<feature type="region of interest" description="Disordered" evidence="2">
    <location>
        <begin position="206"/>
        <end position="300"/>
    </location>
</feature>
<dbReference type="EMBL" id="JAVRRL010000018">
    <property type="protein sequence ID" value="KAK5114324.1"/>
    <property type="molecule type" value="Genomic_DNA"/>
</dbReference>
<feature type="region of interest" description="Disordered" evidence="2">
    <location>
        <begin position="389"/>
        <end position="429"/>
    </location>
</feature>
<feature type="compositionally biased region" description="Polar residues" evidence="2">
    <location>
        <begin position="211"/>
        <end position="227"/>
    </location>
</feature>